<proteinExistence type="predicted"/>
<keyword evidence="2" id="KW-1185">Reference proteome</keyword>
<dbReference type="AlphaFoldDB" id="A0A8T2SZ18"/>
<evidence type="ECO:0000313" key="1">
    <source>
        <dbReference type="EMBL" id="KAH7388061.1"/>
    </source>
</evidence>
<gene>
    <name evidence="1" type="ORF">KP509_16G055400</name>
</gene>
<dbReference type="EMBL" id="CM035421">
    <property type="protein sequence ID" value="KAH7388061.1"/>
    <property type="molecule type" value="Genomic_DNA"/>
</dbReference>
<name>A0A8T2SZ18_CERRI</name>
<organism evidence="1 2">
    <name type="scientific">Ceratopteris richardii</name>
    <name type="common">Triangle waterfern</name>
    <dbReference type="NCBI Taxonomy" id="49495"/>
    <lineage>
        <taxon>Eukaryota</taxon>
        <taxon>Viridiplantae</taxon>
        <taxon>Streptophyta</taxon>
        <taxon>Embryophyta</taxon>
        <taxon>Tracheophyta</taxon>
        <taxon>Polypodiopsida</taxon>
        <taxon>Polypodiidae</taxon>
        <taxon>Polypodiales</taxon>
        <taxon>Pteridineae</taxon>
        <taxon>Pteridaceae</taxon>
        <taxon>Parkerioideae</taxon>
        <taxon>Ceratopteris</taxon>
    </lineage>
</organism>
<protein>
    <submittedName>
        <fullName evidence="1">Uncharacterized protein</fullName>
    </submittedName>
</protein>
<comment type="caution">
    <text evidence="1">The sequence shown here is derived from an EMBL/GenBank/DDBJ whole genome shotgun (WGS) entry which is preliminary data.</text>
</comment>
<sequence length="56" mass="6477">MCDWEDTIDRSRRWLWWADASLFDISDMVDARPPGSVPKRCGWTNFDASHCDSGTL</sequence>
<evidence type="ECO:0000313" key="2">
    <source>
        <dbReference type="Proteomes" id="UP000825935"/>
    </source>
</evidence>
<dbReference type="Proteomes" id="UP000825935">
    <property type="component" value="Chromosome 16"/>
</dbReference>
<reference evidence="1" key="1">
    <citation type="submission" date="2021-08" db="EMBL/GenBank/DDBJ databases">
        <title>WGS assembly of Ceratopteris richardii.</title>
        <authorList>
            <person name="Marchant D.B."/>
            <person name="Chen G."/>
            <person name="Jenkins J."/>
            <person name="Shu S."/>
            <person name="Leebens-Mack J."/>
            <person name="Grimwood J."/>
            <person name="Schmutz J."/>
            <person name="Soltis P."/>
            <person name="Soltis D."/>
            <person name="Chen Z.-H."/>
        </authorList>
    </citation>
    <scope>NUCLEOTIDE SEQUENCE</scope>
    <source>
        <strain evidence="1">Whitten #5841</strain>
        <tissue evidence="1">Leaf</tissue>
    </source>
</reference>
<accession>A0A8T2SZ18</accession>